<evidence type="ECO:0000256" key="19">
    <source>
        <dbReference type="HAMAP-Rule" id="MF_00719"/>
    </source>
</evidence>
<evidence type="ECO:0000256" key="12">
    <source>
        <dbReference type="ARBA" id="ARBA00022989"/>
    </source>
</evidence>
<keyword evidence="9 19" id="KW-0808">Transferase</keyword>
<evidence type="ECO:0000256" key="4">
    <source>
        <dbReference type="ARBA" id="ARBA00010561"/>
    </source>
</evidence>
<accession>A0A7J0BTQ5</accession>
<organism evidence="20 21">
    <name type="scientific">Desulfovibrio psychrotolerans</name>
    <dbReference type="NCBI Taxonomy" id="415242"/>
    <lineage>
        <taxon>Bacteria</taxon>
        <taxon>Pseudomonadati</taxon>
        <taxon>Thermodesulfobacteriota</taxon>
        <taxon>Desulfovibrionia</taxon>
        <taxon>Desulfovibrionales</taxon>
        <taxon>Desulfovibrionaceae</taxon>
        <taxon>Desulfovibrio</taxon>
    </lineage>
</organism>
<feature type="transmembrane region" description="Helical" evidence="19">
    <location>
        <begin position="224"/>
        <end position="243"/>
    </location>
</feature>
<feature type="transmembrane region" description="Helical" evidence="19">
    <location>
        <begin position="57"/>
        <end position="75"/>
    </location>
</feature>
<comment type="pathway">
    <text evidence="3 19">Cofactor biosynthesis; adenosylcobalamin biosynthesis; adenosylcobalamin from cob(II)yrinate a,c-diamide: step 7/7.</text>
</comment>
<proteinExistence type="inferred from homology"/>
<keyword evidence="10 19" id="KW-0812">Transmembrane</keyword>
<comment type="similarity">
    <text evidence="4 19">Belongs to the CobS family.</text>
</comment>
<evidence type="ECO:0000256" key="14">
    <source>
        <dbReference type="ARBA" id="ARBA00025228"/>
    </source>
</evidence>
<dbReference type="GO" id="GO:0008818">
    <property type="term" value="F:cobalamin 5'-phosphate synthase activity"/>
    <property type="evidence" value="ECO:0007669"/>
    <property type="project" value="UniProtKB-UniRule"/>
</dbReference>
<evidence type="ECO:0000313" key="20">
    <source>
        <dbReference type="EMBL" id="GFM37100.1"/>
    </source>
</evidence>
<dbReference type="UniPathway" id="UPA00148">
    <property type="reaction ID" value="UER00238"/>
</dbReference>
<keyword evidence="12 19" id="KW-1133">Transmembrane helix</keyword>
<evidence type="ECO:0000256" key="5">
    <source>
        <dbReference type="ARBA" id="ARBA00013200"/>
    </source>
</evidence>
<dbReference type="RefSeq" id="WP_174409744.1">
    <property type="nucleotide sequence ID" value="NZ_BLVP01000008.1"/>
</dbReference>
<dbReference type="Proteomes" id="UP000503820">
    <property type="component" value="Unassembled WGS sequence"/>
</dbReference>
<keyword evidence="7 19" id="KW-1003">Cell membrane</keyword>
<feature type="transmembrane region" description="Helical" evidence="19">
    <location>
        <begin position="165"/>
        <end position="189"/>
    </location>
</feature>
<evidence type="ECO:0000256" key="18">
    <source>
        <dbReference type="ARBA" id="ARBA00049504"/>
    </source>
</evidence>
<feature type="transmembrane region" description="Helical" evidence="19">
    <location>
        <begin position="195"/>
        <end position="212"/>
    </location>
</feature>
<comment type="catalytic activity">
    <reaction evidence="18 19">
        <text>alpha-ribazole 5'-phosphate + adenosylcob(III)inamide-GDP = adenosylcob(III)alamin 5'-phosphate + GMP + H(+)</text>
        <dbReference type="Rhea" id="RHEA:23560"/>
        <dbReference type="ChEBI" id="CHEBI:15378"/>
        <dbReference type="ChEBI" id="CHEBI:57918"/>
        <dbReference type="ChEBI" id="CHEBI:58115"/>
        <dbReference type="ChEBI" id="CHEBI:60487"/>
        <dbReference type="ChEBI" id="CHEBI:60493"/>
        <dbReference type="EC" id="2.7.8.26"/>
    </reaction>
</comment>
<comment type="subcellular location">
    <subcellularLocation>
        <location evidence="2 19">Cell membrane</location>
        <topology evidence="2 19">Multi-pass membrane protein</topology>
    </subcellularLocation>
</comment>
<evidence type="ECO:0000256" key="7">
    <source>
        <dbReference type="ARBA" id="ARBA00022475"/>
    </source>
</evidence>
<evidence type="ECO:0000256" key="2">
    <source>
        <dbReference type="ARBA" id="ARBA00004651"/>
    </source>
</evidence>
<dbReference type="GO" id="GO:0051073">
    <property type="term" value="F:adenosylcobinamide-GDP ribazoletransferase activity"/>
    <property type="evidence" value="ECO:0007669"/>
    <property type="project" value="UniProtKB-UniRule"/>
</dbReference>
<evidence type="ECO:0000256" key="16">
    <source>
        <dbReference type="ARBA" id="ARBA00032853"/>
    </source>
</evidence>
<evidence type="ECO:0000256" key="9">
    <source>
        <dbReference type="ARBA" id="ARBA00022679"/>
    </source>
</evidence>
<comment type="caution">
    <text evidence="20">The sequence shown here is derived from an EMBL/GenBank/DDBJ whole genome shotgun (WGS) entry which is preliminary data.</text>
</comment>
<keyword evidence="21" id="KW-1185">Reference proteome</keyword>
<reference evidence="20 21" key="1">
    <citation type="submission" date="2020-05" db="EMBL/GenBank/DDBJ databases">
        <title>Draft genome sequence of Desulfovibrio psychrotolerans JS1T.</title>
        <authorList>
            <person name="Ueno A."/>
            <person name="Tamazawa S."/>
            <person name="Tamamura S."/>
            <person name="Murakami T."/>
            <person name="Kiyama T."/>
            <person name="Inomata H."/>
            <person name="Amano Y."/>
            <person name="Miyakawa K."/>
            <person name="Tamaki H."/>
            <person name="Naganuma T."/>
            <person name="Kaneko K."/>
        </authorList>
    </citation>
    <scope>NUCLEOTIDE SEQUENCE [LARGE SCALE GENOMIC DNA]</scope>
    <source>
        <strain evidence="20 21">JS1</strain>
    </source>
</reference>
<name>A0A7J0BTQ5_9BACT</name>
<comment type="function">
    <text evidence="14 19">Joins adenosylcobinamide-GDP and alpha-ribazole to generate adenosylcobalamin (Ado-cobalamin). Also synthesizes adenosylcobalamin 5'-phosphate from adenosylcobinamide-GDP and alpha-ribazole 5'-phosphate.</text>
</comment>
<dbReference type="GO" id="GO:0005886">
    <property type="term" value="C:plasma membrane"/>
    <property type="evidence" value="ECO:0007669"/>
    <property type="project" value="UniProtKB-SubCell"/>
</dbReference>
<evidence type="ECO:0000256" key="15">
    <source>
        <dbReference type="ARBA" id="ARBA00032605"/>
    </source>
</evidence>
<feature type="transmembrane region" description="Helical" evidence="19">
    <location>
        <begin position="33"/>
        <end position="51"/>
    </location>
</feature>
<evidence type="ECO:0000256" key="8">
    <source>
        <dbReference type="ARBA" id="ARBA00022573"/>
    </source>
</evidence>
<gene>
    <name evidence="19 20" type="primary">cobS</name>
    <name evidence="20" type="ORF">DSM19430T_17840</name>
</gene>
<feature type="transmembrane region" description="Helical" evidence="19">
    <location>
        <begin position="105"/>
        <end position="123"/>
    </location>
</feature>
<evidence type="ECO:0000256" key="6">
    <source>
        <dbReference type="ARBA" id="ARBA00015850"/>
    </source>
</evidence>
<keyword evidence="13 19" id="KW-0472">Membrane</keyword>
<dbReference type="GO" id="GO:0009236">
    <property type="term" value="P:cobalamin biosynthetic process"/>
    <property type="evidence" value="ECO:0007669"/>
    <property type="project" value="UniProtKB-UniRule"/>
</dbReference>
<keyword evidence="11 19" id="KW-0460">Magnesium</keyword>
<dbReference type="AlphaFoldDB" id="A0A7J0BTQ5"/>
<sequence length="244" mass="25063">MLSDLHVAFGFLTRLGRGCLCAQEDMGRSVRHFTLVGLVLGILVTVPALFIPGGARATLGALFWVGASVWLTRALHWDGWADLWDAWGSCAEGERFWAILKDSHIGAFGVIGLAAGLGGQVLLSRELLASGLWPALVWAPALGRAAAALAAGLGTAPPASTLGRLFLAGATPAVVTVQCLLAVLAGFALCGPRTVLVACVVAGAGLFAMVRLSRRAGGMNGDFLGAAVIWGELAAMFAAALFIA</sequence>
<dbReference type="EMBL" id="BLVP01000008">
    <property type="protein sequence ID" value="GFM37100.1"/>
    <property type="molecule type" value="Genomic_DNA"/>
</dbReference>
<evidence type="ECO:0000256" key="11">
    <source>
        <dbReference type="ARBA" id="ARBA00022842"/>
    </source>
</evidence>
<keyword evidence="8 19" id="KW-0169">Cobalamin biosynthesis</keyword>
<comment type="cofactor">
    <cofactor evidence="1 19">
        <name>Mg(2+)</name>
        <dbReference type="ChEBI" id="CHEBI:18420"/>
    </cofactor>
</comment>
<protein>
    <recommendedName>
        <fullName evidence="6 19">Adenosylcobinamide-GDP ribazoletransferase</fullName>
        <ecNumber evidence="5 19">2.7.8.26</ecNumber>
    </recommendedName>
    <alternativeName>
        <fullName evidence="16 19">Cobalamin synthase</fullName>
    </alternativeName>
    <alternativeName>
        <fullName evidence="15 19">Cobalamin-5'-phosphate synthase</fullName>
    </alternativeName>
</protein>
<evidence type="ECO:0000256" key="17">
    <source>
        <dbReference type="ARBA" id="ARBA00048623"/>
    </source>
</evidence>
<evidence type="ECO:0000256" key="1">
    <source>
        <dbReference type="ARBA" id="ARBA00001946"/>
    </source>
</evidence>
<dbReference type="PANTHER" id="PTHR34148:SF1">
    <property type="entry name" value="ADENOSYLCOBINAMIDE-GDP RIBAZOLETRANSFERASE"/>
    <property type="match status" value="1"/>
</dbReference>
<dbReference type="EC" id="2.7.8.26" evidence="5 19"/>
<evidence type="ECO:0000256" key="3">
    <source>
        <dbReference type="ARBA" id="ARBA00004663"/>
    </source>
</evidence>
<dbReference type="HAMAP" id="MF_00719">
    <property type="entry name" value="CobS"/>
    <property type="match status" value="1"/>
</dbReference>
<evidence type="ECO:0000313" key="21">
    <source>
        <dbReference type="Proteomes" id="UP000503820"/>
    </source>
</evidence>
<dbReference type="Pfam" id="PF02654">
    <property type="entry name" value="CobS"/>
    <property type="match status" value="1"/>
</dbReference>
<dbReference type="InterPro" id="IPR003805">
    <property type="entry name" value="CobS"/>
</dbReference>
<dbReference type="PANTHER" id="PTHR34148">
    <property type="entry name" value="ADENOSYLCOBINAMIDE-GDP RIBAZOLETRANSFERASE"/>
    <property type="match status" value="1"/>
</dbReference>
<comment type="catalytic activity">
    <reaction evidence="17 19">
        <text>alpha-ribazole + adenosylcob(III)inamide-GDP = adenosylcob(III)alamin + GMP + H(+)</text>
        <dbReference type="Rhea" id="RHEA:16049"/>
        <dbReference type="ChEBI" id="CHEBI:10329"/>
        <dbReference type="ChEBI" id="CHEBI:15378"/>
        <dbReference type="ChEBI" id="CHEBI:18408"/>
        <dbReference type="ChEBI" id="CHEBI:58115"/>
        <dbReference type="ChEBI" id="CHEBI:60487"/>
        <dbReference type="EC" id="2.7.8.26"/>
    </reaction>
</comment>
<feature type="transmembrane region" description="Helical" evidence="19">
    <location>
        <begin position="135"/>
        <end position="153"/>
    </location>
</feature>
<evidence type="ECO:0000256" key="10">
    <source>
        <dbReference type="ARBA" id="ARBA00022692"/>
    </source>
</evidence>
<evidence type="ECO:0000256" key="13">
    <source>
        <dbReference type="ARBA" id="ARBA00023136"/>
    </source>
</evidence>